<sequence length="550" mass="62865">MGMLNSLTDFIKNGLPIIFMVLLMCSSSLSDTDFEIQRMVHFEIMGIPIGSAGSSLNMEARSFSSDFNFRSCILARIQDLSVDLFRVIKSKAGGLVILMPQNETQLSLEEKENLFLLEQEMLSEETRVPIYFANYHQNLANIIAEIDNFSSKMKMDFLNQINSNGYQVVVGGTNAVIKNPKISIIQGELPTEDPQTNKPTIIIFSQLKTFGVVPNELPNLDATILMLLIDNLSKLFNQNFSSKYRIIFALHESGSLLNFHATKKFIEANIDEGNVRNIEFVVCLDTLAENPESIFYLHSSKPITNPGTTTKFFEVLQKKAEMYEATFDYVHKKINLADPFHKWNHEIFNIKKNPAFTLSSLNNPLDPLRTSFFSKYAYSSLSSNDHPDSDYDSVMLKKIQVTTKILLEALVHYIFNLDEEAKDKIAKDTLPIDEQSIKKYISLQSIQKSHNIKTAFEMFLKNVKISYDKADNLDPEFKFYDQGDSKLHIYKVKPALFDLFLLLIICCYLFCLYFIIIHFSKVYDLIQSTVTTNHDENKTNGVSHVKSKYI</sequence>
<dbReference type="OrthoDB" id="5913609at2759"/>
<evidence type="ECO:0000313" key="11">
    <source>
        <dbReference type="EMBL" id="CRK99268.1"/>
    </source>
</evidence>
<dbReference type="InterPro" id="IPR016574">
    <property type="entry name" value="Nicalin"/>
</dbReference>
<keyword evidence="4 10" id="KW-0732">Signal</keyword>
<keyword evidence="12" id="KW-1185">Reference proteome</keyword>
<comment type="subcellular location">
    <subcellularLocation>
        <location evidence="1">Endoplasmic reticulum membrane</location>
        <topology evidence="1">Single-pass membrane protein</topology>
    </subcellularLocation>
</comment>
<evidence type="ECO:0000256" key="4">
    <source>
        <dbReference type="ARBA" id="ARBA00022729"/>
    </source>
</evidence>
<feature type="signal peptide" evidence="10">
    <location>
        <begin position="1"/>
        <end position="30"/>
    </location>
</feature>
<dbReference type="STRING" id="568069.A0A1J1IIA7"/>
<dbReference type="GO" id="GO:0009966">
    <property type="term" value="P:regulation of signal transduction"/>
    <property type="evidence" value="ECO:0007669"/>
    <property type="project" value="InterPro"/>
</dbReference>
<keyword evidence="6 9" id="KW-1133">Transmembrane helix</keyword>
<reference evidence="11 12" key="1">
    <citation type="submission" date="2015-04" db="EMBL/GenBank/DDBJ databases">
        <authorList>
            <person name="Syromyatnikov M.Y."/>
            <person name="Popov V.N."/>
        </authorList>
    </citation>
    <scope>NUCLEOTIDE SEQUENCE [LARGE SCALE GENOMIC DNA]</scope>
</reference>
<name>A0A1J1IIA7_9DIPT</name>
<evidence type="ECO:0000256" key="2">
    <source>
        <dbReference type="ARBA" id="ARBA00007717"/>
    </source>
</evidence>
<evidence type="ECO:0000256" key="1">
    <source>
        <dbReference type="ARBA" id="ARBA00004389"/>
    </source>
</evidence>
<keyword evidence="5" id="KW-0256">Endoplasmic reticulum</keyword>
<keyword evidence="8" id="KW-0325">Glycoprotein</keyword>
<organism evidence="11 12">
    <name type="scientific">Clunio marinus</name>
    <dbReference type="NCBI Taxonomy" id="568069"/>
    <lineage>
        <taxon>Eukaryota</taxon>
        <taxon>Metazoa</taxon>
        <taxon>Ecdysozoa</taxon>
        <taxon>Arthropoda</taxon>
        <taxon>Hexapoda</taxon>
        <taxon>Insecta</taxon>
        <taxon>Pterygota</taxon>
        <taxon>Neoptera</taxon>
        <taxon>Endopterygota</taxon>
        <taxon>Diptera</taxon>
        <taxon>Nematocera</taxon>
        <taxon>Chironomoidea</taxon>
        <taxon>Chironomidae</taxon>
        <taxon>Clunio</taxon>
    </lineage>
</organism>
<evidence type="ECO:0000256" key="6">
    <source>
        <dbReference type="ARBA" id="ARBA00022989"/>
    </source>
</evidence>
<comment type="similarity">
    <text evidence="2">Belongs to the nicastrin family.</text>
</comment>
<evidence type="ECO:0000256" key="3">
    <source>
        <dbReference type="ARBA" id="ARBA00022692"/>
    </source>
</evidence>
<dbReference type="GO" id="GO:0005789">
    <property type="term" value="C:endoplasmic reticulum membrane"/>
    <property type="evidence" value="ECO:0007669"/>
    <property type="project" value="UniProtKB-SubCell"/>
</dbReference>
<proteinExistence type="inferred from homology"/>
<feature type="transmembrane region" description="Helical" evidence="9">
    <location>
        <begin position="495"/>
        <end position="516"/>
    </location>
</feature>
<evidence type="ECO:0000256" key="10">
    <source>
        <dbReference type="SAM" id="SignalP"/>
    </source>
</evidence>
<dbReference type="AlphaFoldDB" id="A0A1J1IIA7"/>
<evidence type="ECO:0000313" key="12">
    <source>
        <dbReference type="Proteomes" id="UP000183832"/>
    </source>
</evidence>
<dbReference type="Proteomes" id="UP000183832">
    <property type="component" value="Unassembled WGS sequence"/>
</dbReference>
<evidence type="ECO:0000256" key="9">
    <source>
        <dbReference type="SAM" id="Phobius"/>
    </source>
</evidence>
<accession>A0A1J1IIA7</accession>
<feature type="chain" id="PRO_5012837037" evidence="10">
    <location>
        <begin position="31"/>
        <end position="550"/>
    </location>
</feature>
<evidence type="ECO:0000256" key="7">
    <source>
        <dbReference type="ARBA" id="ARBA00023136"/>
    </source>
</evidence>
<dbReference type="PANTHER" id="PTHR31826">
    <property type="entry name" value="NICALIN"/>
    <property type="match status" value="1"/>
</dbReference>
<keyword evidence="7 9" id="KW-0472">Membrane</keyword>
<gene>
    <name evidence="11" type="primary">putative Nicalin-1</name>
    <name evidence="11" type="ORF">CLUMA_CG012687</name>
</gene>
<dbReference type="EMBL" id="CVRI01000050">
    <property type="protein sequence ID" value="CRK99268.1"/>
    <property type="molecule type" value="Genomic_DNA"/>
</dbReference>
<evidence type="ECO:0000256" key="5">
    <source>
        <dbReference type="ARBA" id="ARBA00022824"/>
    </source>
</evidence>
<keyword evidence="3 9" id="KW-0812">Transmembrane</keyword>
<protein>
    <submittedName>
        <fullName evidence="11">CLUMA_CG012687, isoform A</fullName>
    </submittedName>
</protein>
<evidence type="ECO:0000256" key="8">
    <source>
        <dbReference type="ARBA" id="ARBA00023180"/>
    </source>
</evidence>